<keyword evidence="2" id="KW-1185">Reference proteome</keyword>
<proteinExistence type="predicted"/>
<dbReference type="OrthoDB" id="10549590at2759"/>
<name>A0A0V1AMT4_TRISP</name>
<organism evidence="1 2">
    <name type="scientific">Trichinella spiralis</name>
    <name type="common">Trichina worm</name>
    <dbReference type="NCBI Taxonomy" id="6334"/>
    <lineage>
        <taxon>Eukaryota</taxon>
        <taxon>Metazoa</taxon>
        <taxon>Ecdysozoa</taxon>
        <taxon>Nematoda</taxon>
        <taxon>Enoplea</taxon>
        <taxon>Dorylaimia</taxon>
        <taxon>Trichinellida</taxon>
        <taxon>Trichinellidae</taxon>
        <taxon>Trichinella</taxon>
    </lineage>
</organism>
<sequence length="34" mass="4131">MLFCYYKEHPYCGNDLLRRKQNPENYATSNCVKM</sequence>
<dbReference type="InParanoid" id="A0A0V1AMT4"/>
<protein>
    <submittedName>
        <fullName evidence="1">Uncharacterized protein</fullName>
    </submittedName>
</protein>
<evidence type="ECO:0000313" key="1">
    <source>
        <dbReference type="EMBL" id="KRY26146.1"/>
    </source>
</evidence>
<evidence type="ECO:0000313" key="2">
    <source>
        <dbReference type="Proteomes" id="UP000054776"/>
    </source>
</evidence>
<accession>A0A0V1AMT4</accession>
<dbReference type="EMBL" id="JYDH01000546">
    <property type="protein sequence ID" value="KRY26146.1"/>
    <property type="molecule type" value="Genomic_DNA"/>
</dbReference>
<dbReference type="AlphaFoldDB" id="A0A0V1AMT4"/>
<dbReference type="Proteomes" id="UP000054776">
    <property type="component" value="Unassembled WGS sequence"/>
</dbReference>
<gene>
    <name evidence="1" type="ORF">T01_14350</name>
</gene>
<comment type="caution">
    <text evidence="1">The sequence shown here is derived from an EMBL/GenBank/DDBJ whole genome shotgun (WGS) entry which is preliminary data.</text>
</comment>
<reference evidence="1 2" key="1">
    <citation type="submission" date="2015-01" db="EMBL/GenBank/DDBJ databases">
        <title>Evolution of Trichinella species and genotypes.</title>
        <authorList>
            <person name="Korhonen P.K."/>
            <person name="Edoardo P."/>
            <person name="Giuseppe L.R."/>
            <person name="Gasser R.B."/>
        </authorList>
    </citation>
    <scope>NUCLEOTIDE SEQUENCE [LARGE SCALE GENOMIC DNA]</scope>
    <source>
        <strain evidence="1">ISS3</strain>
    </source>
</reference>